<sequence>MERVIIIVCSVIAAVIIILTVTLSAPKCDAKVAYTTLDAMGRKPELKSSLLPTMLISIGLIESIPIIATVIAIVLVIANPYFGQ</sequence>
<keyword evidence="2 6" id="KW-0812">Transmembrane</keyword>
<comment type="subcellular location">
    <subcellularLocation>
        <location evidence="1">Membrane</location>
        <topology evidence="1">Multi-pass membrane protein</topology>
    </subcellularLocation>
</comment>
<dbReference type="EMBL" id="LSGP01000025">
    <property type="protein sequence ID" value="KYZ75399.1"/>
    <property type="molecule type" value="Genomic_DNA"/>
</dbReference>
<evidence type="ECO:0000256" key="6">
    <source>
        <dbReference type="SAM" id="Phobius"/>
    </source>
</evidence>
<name>A0A154BN90_ANASB</name>
<keyword evidence="3" id="KW-0813">Transport</keyword>
<evidence type="ECO:0000313" key="9">
    <source>
        <dbReference type="Proteomes" id="UP000076268"/>
    </source>
</evidence>
<proteinExistence type="predicted"/>
<dbReference type="Pfam" id="PF00137">
    <property type="entry name" value="ATP-synt_C"/>
    <property type="match status" value="1"/>
</dbReference>
<evidence type="ECO:0000256" key="5">
    <source>
        <dbReference type="ARBA" id="ARBA00023136"/>
    </source>
</evidence>
<evidence type="ECO:0000256" key="4">
    <source>
        <dbReference type="ARBA" id="ARBA00022989"/>
    </source>
</evidence>
<dbReference type="InterPro" id="IPR035921">
    <property type="entry name" value="F/V-ATP_Csub_sf"/>
</dbReference>
<feature type="transmembrane region" description="Helical" evidence="6">
    <location>
        <begin position="54"/>
        <end position="78"/>
    </location>
</feature>
<keyword evidence="9" id="KW-1185">Reference proteome</keyword>
<dbReference type="Proteomes" id="UP000076268">
    <property type="component" value="Unassembled WGS sequence"/>
</dbReference>
<comment type="caution">
    <text evidence="8">The sequence shown here is derived from an EMBL/GenBank/DDBJ whole genome shotgun (WGS) entry which is preliminary data.</text>
</comment>
<keyword evidence="3" id="KW-0375">Hydrogen ion transport</keyword>
<keyword evidence="3" id="KW-0406">Ion transport</keyword>
<accession>A0A154BN90</accession>
<evidence type="ECO:0000256" key="2">
    <source>
        <dbReference type="ARBA" id="ARBA00022692"/>
    </source>
</evidence>
<dbReference type="GO" id="GO:0033177">
    <property type="term" value="C:proton-transporting two-sector ATPase complex, proton-transporting domain"/>
    <property type="evidence" value="ECO:0007669"/>
    <property type="project" value="InterPro"/>
</dbReference>
<dbReference type="InterPro" id="IPR038662">
    <property type="entry name" value="ATP_synth_F0_csu_sf"/>
</dbReference>
<dbReference type="RefSeq" id="WP_066245167.1">
    <property type="nucleotide sequence ID" value="NZ_LSGP01000025.1"/>
</dbReference>
<dbReference type="SUPFAM" id="SSF81333">
    <property type="entry name" value="F1F0 ATP synthase subunit C"/>
    <property type="match status" value="1"/>
</dbReference>
<reference evidence="8 9" key="1">
    <citation type="submission" date="2016-02" db="EMBL/GenBank/DDBJ databases">
        <title>Anaerosporomusa subterraneum gen. nov., sp. nov., a spore-forming obligate anaerobe isolated from saprolite.</title>
        <authorList>
            <person name="Choi J.K."/>
            <person name="Shah M."/>
            <person name="Yee N."/>
        </authorList>
    </citation>
    <scope>NUCLEOTIDE SEQUENCE [LARGE SCALE GENOMIC DNA]</scope>
    <source>
        <strain evidence="8 9">RU4</strain>
    </source>
</reference>
<feature type="domain" description="V-ATPase proteolipid subunit C-like" evidence="7">
    <location>
        <begin position="13"/>
        <end position="75"/>
    </location>
</feature>
<dbReference type="InterPro" id="IPR002379">
    <property type="entry name" value="ATPase_proteolipid_c-like_dom"/>
</dbReference>
<evidence type="ECO:0000256" key="3">
    <source>
        <dbReference type="ARBA" id="ARBA00022781"/>
    </source>
</evidence>
<keyword evidence="5 6" id="KW-0472">Membrane</keyword>
<protein>
    <submittedName>
        <fullName evidence="8">ATP synthase F0 subunit C</fullName>
    </submittedName>
</protein>
<dbReference type="Gene3D" id="1.20.20.10">
    <property type="entry name" value="F1F0 ATP synthase subunit C"/>
    <property type="match status" value="1"/>
</dbReference>
<evidence type="ECO:0000256" key="1">
    <source>
        <dbReference type="ARBA" id="ARBA00004141"/>
    </source>
</evidence>
<organism evidence="8 9">
    <name type="scientific">Anaerosporomusa subterranea</name>
    <dbReference type="NCBI Taxonomy" id="1794912"/>
    <lineage>
        <taxon>Bacteria</taxon>
        <taxon>Bacillati</taxon>
        <taxon>Bacillota</taxon>
        <taxon>Negativicutes</taxon>
        <taxon>Acetonemataceae</taxon>
        <taxon>Anaerosporomusa</taxon>
    </lineage>
</organism>
<gene>
    <name evidence="8" type="ORF">AXX12_14725</name>
</gene>
<keyword evidence="4 6" id="KW-1133">Transmembrane helix</keyword>
<dbReference type="AlphaFoldDB" id="A0A154BN90"/>
<dbReference type="CDD" id="cd18185">
    <property type="entry name" value="ATP-synt_Fo_c_ATPE"/>
    <property type="match status" value="1"/>
</dbReference>
<dbReference type="STRING" id="1794912.AXX12_14725"/>
<dbReference type="GO" id="GO:0015078">
    <property type="term" value="F:proton transmembrane transporter activity"/>
    <property type="evidence" value="ECO:0007669"/>
    <property type="project" value="InterPro"/>
</dbReference>
<evidence type="ECO:0000259" key="7">
    <source>
        <dbReference type="Pfam" id="PF00137"/>
    </source>
</evidence>
<evidence type="ECO:0000313" key="8">
    <source>
        <dbReference type="EMBL" id="KYZ75399.1"/>
    </source>
</evidence>